<dbReference type="InterPro" id="IPR000073">
    <property type="entry name" value="AB_hydrolase_1"/>
</dbReference>
<dbReference type="SUPFAM" id="SSF53474">
    <property type="entry name" value="alpha/beta-Hydrolases"/>
    <property type="match status" value="1"/>
</dbReference>
<organism evidence="2 3">
    <name type="scientific">Durusdinium trenchii</name>
    <dbReference type="NCBI Taxonomy" id="1381693"/>
    <lineage>
        <taxon>Eukaryota</taxon>
        <taxon>Sar</taxon>
        <taxon>Alveolata</taxon>
        <taxon>Dinophyceae</taxon>
        <taxon>Suessiales</taxon>
        <taxon>Symbiodiniaceae</taxon>
        <taxon>Durusdinium</taxon>
    </lineage>
</organism>
<evidence type="ECO:0000313" key="2">
    <source>
        <dbReference type="EMBL" id="CAK8996013.1"/>
    </source>
</evidence>
<gene>
    <name evidence="2" type="ORF">CCMP2556_LOCUS4281</name>
</gene>
<protein>
    <recommendedName>
        <fullName evidence="1">AB hydrolase-1 domain-containing protein</fullName>
    </recommendedName>
</protein>
<dbReference type="Pfam" id="PF00561">
    <property type="entry name" value="Abhydrolase_1"/>
    <property type="match status" value="1"/>
</dbReference>
<comment type="caution">
    <text evidence="2">The sequence shown here is derived from an EMBL/GenBank/DDBJ whole genome shotgun (WGS) entry which is preliminary data.</text>
</comment>
<dbReference type="Gene3D" id="3.40.50.1820">
    <property type="entry name" value="alpha/beta hydrolase"/>
    <property type="match status" value="1"/>
</dbReference>
<accession>A0ABP0I0A6</accession>
<evidence type="ECO:0000313" key="3">
    <source>
        <dbReference type="Proteomes" id="UP001642484"/>
    </source>
</evidence>
<evidence type="ECO:0000259" key="1">
    <source>
        <dbReference type="Pfam" id="PF00561"/>
    </source>
</evidence>
<dbReference type="EMBL" id="CAXAMN010001747">
    <property type="protein sequence ID" value="CAK8996013.1"/>
    <property type="molecule type" value="Genomic_DNA"/>
</dbReference>
<proteinExistence type="predicted"/>
<dbReference type="PANTHER" id="PTHR12277:SF81">
    <property type="entry name" value="PROTEIN ABHD13"/>
    <property type="match status" value="1"/>
</dbReference>
<dbReference type="InterPro" id="IPR029058">
    <property type="entry name" value="AB_hydrolase_fold"/>
</dbReference>
<name>A0ABP0I0A6_9DINO</name>
<reference evidence="2 3" key="1">
    <citation type="submission" date="2024-02" db="EMBL/GenBank/DDBJ databases">
        <authorList>
            <person name="Chen Y."/>
            <person name="Shah S."/>
            <person name="Dougan E. K."/>
            <person name="Thang M."/>
            <person name="Chan C."/>
        </authorList>
    </citation>
    <scope>NUCLEOTIDE SEQUENCE [LARGE SCALE GENOMIC DNA]</scope>
</reference>
<dbReference type="Proteomes" id="UP001642484">
    <property type="component" value="Unassembled WGS sequence"/>
</dbReference>
<sequence>MPQLHRPWVRLWRSWPFQCRPNIDLQRPCENGLTFCTWRPRARTKSLQFISVAVFVAQTASFCTPTGTQRSRSRDSDVGQRLNYLDLMSQLCASDVLAYDYCGYGFSEGTPTEETCNESIEAAYAYLRQQFAPNRIILFGRSIGTGPTVELALRHPEIRGMVLQSPIESCGRVVFGTAASWLGYRMDLFRNYEKMDQVRCPVLVMHGTDDDIVPIENGFSIHEACQNAVEPLWLEGYGHNDLPNEVCLRRVREFMDEMDGLSWGWNIFVTNLATHISVNL</sequence>
<feature type="domain" description="AB hydrolase-1" evidence="1">
    <location>
        <begin position="95"/>
        <end position="168"/>
    </location>
</feature>
<keyword evidence="3" id="KW-1185">Reference proteome</keyword>
<dbReference type="PANTHER" id="PTHR12277">
    <property type="entry name" value="ALPHA/BETA HYDROLASE DOMAIN-CONTAINING PROTEIN"/>
    <property type="match status" value="1"/>
</dbReference>